<dbReference type="PANTHER" id="PTHR22893">
    <property type="entry name" value="NADH OXIDOREDUCTASE-RELATED"/>
    <property type="match status" value="1"/>
</dbReference>
<organism evidence="2 3">
    <name type="scientific">Cyclocybe aegerita</name>
    <name type="common">Black poplar mushroom</name>
    <name type="synonym">Agrocybe aegerita</name>
    <dbReference type="NCBI Taxonomy" id="1973307"/>
    <lineage>
        <taxon>Eukaryota</taxon>
        <taxon>Fungi</taxon>
        <taxon>Dikarya</taxon>
        <taxon>Basidiomycota</taxon>
        <taxon>Agaricomycotina</taxon>
        <taxon>Agaricomycetes</taxon>
        <taxon>Agaricomycetidae</taxon>
        <taxon>Agaricales</taxon>
        <taxon>Agaricineae</taxon>
        <taxon>Bolbitiaceae</taxon>
        <taxon>Cyclocybe</taxon>
    </lineage>
</organism>
<dbReference type="OrthoDB" id="276546at2759"/>
<name>A0A8S0X172_CYCAE</name>
<dbReference type="GO" id="GO:0003959">
    <property type="term" value="F:NADPH dehydrogenase activity"/>
    <property type="evidence" value="ECO:0007669"/>
    <property type="project" value="TreeGrafter"/>
</dbReference>
<proteinExistence type="predicted"/>
<dbReference type="EMBL" id="CACVBS010000042">
    <property type="protein sequence ID" value="CAA7263918.1"/>
    <property type="molecule type" value="Genomic_DNA"/>
</dbReference>
<keyword evidence="3" id="KW-1185">Reference proteome</keyword>
<dbReference type="AlphaFoldDB" id="A0A8S0X172"/>
<dbReference type="CDD" id="cd02933">
    <property type="entry name" value="OYE_like_FMN"/>
    <property type="match status" value="1"/>
</dbReference>
<protein>
    <recommendedName>
        <fullName evidence="1">NADH:flavin oxidoreductase/NADH oxidase N-terminal domain-containing protein</fullName>
    </recommendedName>
</protein>
<dbReference type="SUPFAM" id="SSF51395">
    <property type="entry name" value="FMN-linked oxidoreductases"/>
    <property type="match status" value="1"/>
</dbReference>
<dbReference type="GO" id="GO:0010181">
    <property type="term" value="F:FMN binding"/>
    <property type="evidence" value="ECO:0007669"/>
    <property type="project" value="InterPro"/>
</dbReference>
<accession>A0A8S0X172</accession>
<reference evidence="2 3" key="1">
    <citation type="submission" date="2020-01" db="EMBL/GenBank/DDBJ databases">
        <authorList>
            <person name="Gupta K D."/>
        </authorList>
    </citation>
    <scope>NUCLEOTIDE SEQUENCE [LARGE SCALE GENOMIC DNA]</scope>
</reference>
<evidence type="ECO:0000313" key="2">
    <source>
        <dbReference type="EMBL" id="CAA7263918.1"/>
    </source>
</evidence>
<comment type="caution">
    <text evidence="2">The sequence shown here is derived from an EMBL/GenBank/DDBJ whole genome shotgun (WGS) entry which is preliminary data.</text>
</comment>
<dbReference type="FunFam" id="3.20.20.70:FF:000138">
    <property type="entry name" value="NADPH dehydrogenase 1"/>
    <property type="match status" value="1"/>
</dbReference>
<dbReference type="InterPro" id="IPR045247">
    <property type="entry name" value="Oye-like"/>
</dbReference>
<dbReference type="PANTHER" id="PTHR22893:SF91">
    <property type="entry name" value="NADPH DEHYDROGENASE 2-RELATED"/>
    <property type="match status" value="1"/>
</dbReference>
<evidence type="ECO:0000313" key="3">
    <source>
        <dbReference type="Proteomes" id="UP000467700"/>
    </source>
</evidence>
<dbReference type="InterPro" id="IPR001155">
    <property type="entry name" value="OxRdtase_FMN_N"/>
</dbReference>
<dbReference type="Pfam" id="PF00724">
    <property type="entry name" value="Oxidored_FMN"/>
    <property type="match status" value="1"/>
</dbReference>
<dbReference type="InterPro" id="IPR013785">
    <property type="entry name" value="Aldolase_TIM"/>
</dbReference>
<gene>
    <name evidence="2" type="ORF">AAE3_LOCUS6259</name>
</gene>
<evidence type="ECO:0000259" key="1">
    <source>
        <dbReference type="Pfam" id="PF00724"/>
    </source>
</evidence>
<dbReference type="Proteomes" id="UP000467700">
    <property type="component" value="Unassembled WGS sequence"/>
</dbReference>
<feature type="domain" description="NADH:flavin oxidoreductase/NADH oxidase N-terminal" evidence="1">
    <location>
        <begin position="6"/>
        <end position="330"/>
    </location>
</feature>
<dbReference type="Gene3D" id="3.20.20.70">
    <property type="entry name" value="Aldolase class I"/>
    <property type="match status" value="1"/>
</dbReference>
<sequence length="369" mass="40911">MSTSALFQPIQVGLSTLQHRVVLAPLTRYKATPKEHVPIVPLVKKYYSQRGSRPGTLLVTEATFIAPRAGGYDNVPGIWSGDQIAAWKEVTDGVHEQGSFIYLQLWALGRAAYPSVLREDGFDFVAPSPIGLTDDVTPRALTTPEVKEYVQLYAQAAKNAIQAGFDGVEVHGANGYLIDQFLQDVSNQRTDEYGGSIENRSRFALEVVAAVVNAIGEDRTGIRLSPWNNFQKMKMAVPIPQYTHFVTTLKSAHPNLSYLHLVEADADAPVNESNDFIRRIWAPKPLITASNYRRESALARAAENANELIAFGRWYISNPDLPTRILENIPFTPYNTKTFYVRGHLPNADVGYTDYPFAESVGTAAQVRL</sequence>